<keyword evidence="3" id="KW-0472">Membrane</keyword>
<dbReference type="GO" id="GO:0005741">
    <property type="term" value="C:mitochondrial outer membrane"/>
    <property type="evidence" value="ECO:0007669"/>
    <property type="project" value="UniProtKB-SubCell"/>
</dbReference>
<feature type="compositionally biased region" description="Polar residues" evidence="5">
    <location>
        <begin position="1027"/>
        <end position="1038"/>
    </location>
</feature>
<feature type="region of interest" description="Disordered" evidence="5">
    <location>
        <begin position="287"/>
        <end position="315"/>
    </location>
</feature>
<dbReference type="OrthoDB" id="39734at2759"/>
<evidence type="ECO:0000256" key="5">
    <source>
        <dbReference type="SAM" id="MobiDB-lite"/>
    </source>
</evidence>
<dbReference type="AlphaFoldDB" id="A0A197JSX7"/>
<keyword evidence="8" id="KW-1185">Reference proteome</keyword>
<comment type="subcellular location">
    <subcellularLocation>
        <location evidence="1">Mitochondrion outer membrane</location>
        <topology evidence="1">Single-pass membrane protein</topology>
    </subcellularLocation>
</comment>
<feature type="region of interest" description="Disordered" evidence="5">
    <location>
        <begin position="453"/>
        <end position="472"/>
    </location>
</feature>
<dbReference type="InterPro" id="IPR051701">
    <property type="entry name" value="Mito_OM_Translocase_MSP1"/>
</dbReference>
<keyword evidence="2" id="KW-0547">Nucleotide-binding</keyword>
<dbReference type="InterPro" id="IPR003959">
    <property type="entry name" value="ATPase_AAA_core"/>
</dbReference>
<dbReference type="GO" id="GO:0016887">
    <property type="term" value="F:ATP hydrolysis activity"/>
    <property type="evidence" value="ECO:0007669"/>
    <property type="project" value="InterPro"/>
</dbReference>
<proteinExistence type="predicted"/>
<dbReference type="STRING" id="1314771.A0A197JSX7"/>
<dbReference type="InterPro" id="IPR041569">
    <property type="entry name" value="AAA_lid_3"/>
</dbReference>
<name>A0A197JSX7_9FUNG</name>
<sequence length="1038" mass="111403">MLSLIRAASSRTALKDKRSAQRLLRTLHSVPLDHRPLRATVSLNAARSVRSRHIHQSTRLFTAAAVPEPSSDATPKKTPDSNSNKETAGSTVDPPSSTRQPATGAGSAASALAKRRAKLQRAIGRATGRTSLATDPTTKVYVPSIPESFLTTHYHPALSLSIDNKNTFASLPYHIHQSVQDEVLNTIASCLLSPAGPQAHIHRMPARHNNVLLSSPSEGSSQMLEAITLVAARKIGASVITIDIQDLMELTSDMFNSKGTGIPWPVDFFARGFNPFVSSPIPIEFLEDQDSSSDDDFQDDMDDDDDQDDNERGSTPTAVFVDSRIFSKGRHGSSSGRHGHSSSVFSLKEKFEKFWTALLLAEPKTSSASLKPTAAAATRTTTGSGNTPAKTSAPKILFLRDIADIIHTSLGSTLIPSLTSAVLTLRKAGHNIMVVAGHSPSLLTAIQDDQSSGDGGFLDGRNHGDAYSDDTEGTKEMSLVTILQKLRSPTSAGSGRSAMGPNASSMSLSLLPYDNFPGPTQTFHHISIPPFVAPHPASTTTARMETGSLTHPVDRETQQRYALENAQQLKQDKAERIKQVNSRNLLAVLQFRGGILSESESPLQAFGSLRGIDKEVWGFGEVYRVISNALGALYLSDLEARGGEGAGTMKAAVLSESHFRGALETSNENARLRKAIATSDWTGNKKAPVVKPLVRAEDCNRYERKLLGSIVDPEKIKTTFKNTITPAETVNALQTMITLPLIRPQLFSQGLLQNEFLSGLLLFGPPGTGKTLLAKAVAKESGARMLEIKASDIFDMYVGEGEKNVSAVFSLARKLSPCVIFLDEVDSIFRARSLGGAGGGGSGGHSSQREILNQFMVEWDGLRSSGQNNGIVVMASTNRPFELDDAVLRRLPRRILVDLPSEQAREKILNVYLGQETLDAGIDVKELAKKTALFSGSDLKNLCVSAALASVREVVEGEVKALQGGDAGSEDEFVPDASVVVASDKDKDAKENDKLLDLSPLLNQYKQEAIAKITAPAPPSLLTSAAETTVATQHGESD</sequence>
<feature type="region of interest" description="Disordered" evidence="5">
    <location>
        <begin position="49"/>
        <end position="131"/>
    </location>
</feature>
<dbReference type="PANTHER" id="PTHR45644">
    <property type="entry name" value="AAA ATPASE, PUTATIVE (AFU_ORTHOLOGUE AFUA_2G12920)-RELATED-RELATED"/>
    <property type="match status" value="1"/>
</dbReference>
<evidence type="ECO:0000259" key="6">
    <source>
        <dbReference type="SMART" id="SM00382"/>
    </source>
</evidence>
<feature type="region of interest" description="Disordered" evidence="5">
    <location>
        <begin position="1017"/>
        <end position="1038"/>
    </location>
</feature>
<keyword evidence="4" id="KW-0067">ATP-binding</keyword>
<dbReference type="Pfam" id="PF17862">
    <property type="entry name" value="AAA_lid_3"/>
    <property type="match status" value="1"/>
</dbReference>
<reference evidence="7 8" key="1">
    <citation type="submission" date="2016-05" db="EMBL/GenBank/DDBJ databases">
        <title>Genome sequencing reveals origins of a unique bacterial endosymbiosis in the earliest lineages of terrestrial Fungi.</title>
        <authorList>
            <consortium name="DOE Joint Genome Institute"/>
            <person name="Uehling J."/>
            <person name="Gryganskyi A."/>
            <person name="Hameed K."/>
            <person name="Tschaplinski T."/>
            <person name="Misztal P."/>
            <person name="Wu S."/>
            <person name="Desiro A."/>
            <person name="Vande Pol N."/>
            <person name="Du Z.-Y."/>
            <person name="Zienkiewicz A."/>
            <person name="Zienkiewicz K."/>
            <person name="Morin E."/>
            <person name="Tisserant E."/>
            <person name="Splivallo R."/>
            <person name="Hainaut M."/>
            <person name="Henrissat B."/>
            <person name="Ohm R."/>
            <person name="Kuo A."/>
            <person name="Yan J."/>
            <person name="Lipzen A."/>
            <person name="Nolan M."/>
            <person name="Labutti K."/>
            <person name="Barry K."/>
            <person name="Goldstein A."/>
            <person name="Labbe J."/>
            <person name="Schadt C."/>
            <person name="Tuskan G."/>
            <person name="Grigoriev I."/>
            <person name="Martin F."/>
            <person name="Vilgalys R."/>
            <person name="Bonito G."/>
        </authorList>
    </citation>
    <scope>NUCLEOTIDE SEQUENCE [LARGE SCALE GENOMIC DNA]</scope>
    <source>
        <strain evidence="7 8">AG-77</strain>
    </source>
</reference>
<keyword evidence="3" id="KW-0496">Mitochondrion</keyword>
<dbReference type="GO" id="GO:0005524">
    <property type="term" value="F:ATP binding"/>
    <property type="evidence" value="ECO:0007669"/>
    <property type="project" value="UniProtKB-KW"/>
</dbReference>
<evidence type="ECO:0000256" key="3">
    <source>
        <dbReference type="ARBA" id="ARBA00022787"/>
    </source>
</evidence>
<protein>
    <submittedName>
        <fullName evidence="7">AAA-domain-containing protein</fullName>
    </submittedName>
</protein>
<dbReference type="Pfam" id="PF00004">
    <property type="entry name" value="AAA"/>
    <property type="match status" value="1"/>
</dbReference>
<evidence type="ECO:0000256" key="1">
    <source>
        <dbReference type="ARBA" id="ARBA00004572"/>
    </source>
</evidence>
<dbReference type="PANTHER" id="PTHR45644:SF56">
    <property type="entry name" value="AAA ATPASE, PUTATIVE (AFU_ORTHOLOGUE AFUA_2G12920)-RELATED"/>
    <property type="match status" value="1"/>
</dbReference>
<dbReference type="SMART" id="SM00382">
    <property type="entry name" value="AAA"/>
    <property type="match status" value="1"/>
</dbReference>
<organism evidence="7 8">
    <name type="scientific">Linnemannia elongata AG-77</name>
    <dbReference type="NCBI Taxonomy" id="1314771"/>
    <lineage>
        <taxon>Eukaryota</taxon>
        <taxon>Fungi</taxon>
        <taxon>Fungi incertae sedis</taxon>
        <taxon>Mucoromycota</taxon>
        <taxon>Mortierellomycotina</taxon>
        <taxon>Mortierellomycetes</taxon>
        <taxon>Mortierellales</taxon>
        <taxon>Mortierellaceae</taxon>
        <taxon>Linnemannia</taxon>
    </lineage>
</organism>
<evidence type="ECO:0000256" key="4">
    <source>
        <dbReference type="ARBA" id="ARBA00022840"/>
    </source>
</evidence>
<evidence type="ECO:0000313" key="8">
    <source>
        <dbReference type="Proteomes" id="UP000078512"/>
    </source>
</evidence>
<dbReference type="Gene3D" id="1.10.8.60">
    <property type="match status" value="1"/>
</dbReference>
<gene>
    <name evidence="7" type="ORF">K457DRAFT_1442171</name>
</gene>
<dbReference type="Gene3D" id="3.40.50.300">
    <property type="entry name" value="P-loop containing nucleotide triphosphate hydrolases"/>
    <property type="match status" value="1"/>
</dbReference>
<feature type="compositionally biased region" description="Polar residues" evidence="5">
    <location>
        <begin position="80"/>
        <end position="101"/>
    </location>
</feature>
<dbReference type="EMBL" id="KV442051">
    <property type="protein sequence ID" value="OAQ28068.1"/>
    <property type="molecule type" value="Genomic_DNA"/>
</dbReference>
<feature type="compositionally biased region" description="Acidic residues" evidence="5">
    <location>
        <begin position="287"/>
        <end position="309"/>
    </location>
</feature>
<accession>A0A197JSX7</accession>
<evidence type="ECO:0000256" key="2">
    <source>
        <dbReference type="ARBA" id="ARBA00022741"/>
    </source>
</evidence>
<evidence type="ECO:0000313" key="7">
    <source>
        <dbReference type="EMBL" id="OAQ28068.1"/>
    </source>
</evidence>
<dbReference type="InterPro" id="IPR027417">
    <property type="entry name" value="P-loop_NTPase"/>
</dbReference>
<dbReference type="InterPro" id="IPR003593">
    <property type="entry name" value="AAA+_ATPase"/>
</dbReference>
<keyword evidence="3" id="KW-1000">Mitochondrion outer membrane</keyword>
<feature type="domain" description="AAA+ ATPase" evidence="6">
    <location>
        <begin position="756"/>
        <end position="901"/>
    </location>
</feature>
<dbReference type="SUPFAM" id="SSF52540">
    <property type="entry name" value="P-loop containing nucleoside triphosphate hydrolases"/>
    <property type="match status" value="1"/>
</dbReference>
<dbReference type="Proteomes" id="UP000078512">
    <property type="component" value="Unassembled WGS sequence"/>
</dbReference>